<feature type="region of interest" description="Disordered" evidence="2">
    <location>
        <begin position="757"/>
        <end position="826"/>
    </location>
</feature>
<evidence type="ECO:0000256" key="1">
    <source>
        <dbReference type="SAM" id="Coils"/>
    </source>
</evidence>
<organism evidence="3 4">
    <name type="scientific">Porites evermanni</name>
    <dbReference type="NCBI Taxonomy" id="104178"/>
    <lineage>
        <taxon>Eukaryota</taxon>
        <taxon>Metazoa</taxon>
        <taxon>Cnidaria</taxon>
        <taxon>Anthozoa</taxon>
        <taxon>Hexacorallia</taxon>
        <taxon>Scleractinia</taxon>
        <taxon>Fungiina</taxon>
        <taxon>Poritidae</taxon>
        <taxon>Porites</taxon>
    </lineage>
</organism>
<feature type="compositionally biased region" description="Basic and acidic residues" evidence="2">
    <location>
        <begin position="714"/>
        <end position="745"/>
    </location>
</feature>
<feature type="region of interest" description="Disordered" evidence="2">
    <location>
        <begin position="626"/>
        <end position="745"/>
    </location>
</feature>
<feature type="compositionally biased region" description="Basic and acidic residues" evidence="2">
    <location>
        <begin position="189"/>
        <end position="200"/>
    </location>
</feature>
<evidence type="ECO:0008006" key="5">
    <source>
        <dbReference type="Google" id="ProtNLM"/>
    </source>
</evidence>
<comment type="caution">
    <text evidence="3">The sequence shown here is derived from an EMBL/GenBank/DDBJ whole genome shotgun (WGS) entry which is preliminary data.</text>
</comment>
<evidence type="ECO:0000256" key="2">
    <source>
        <dbReference type="SAM" id="MobiDB-lite"/>
    </source>
</evidence>
<feature type="compositionally biased region" description="Basic and acidic residues" evidence="2">
    <location>
        <begin position="935"/>
        <end position="954"/>
    </location>
</feature>
<feature type="compositionally biased region" description="Basic and acidic residues" evidence="2">
    <location>
        <begin position="626"/>
        <end position="644"/>
    </location>
</feature>
<dbReference type="PANTHER" id="PTHR18978:SF1">
    <property type="entry name" value="GRIP1-ASSOCIATED PROTEIN 1"/>
    <property type="match status" value="1"/>
</dbReference>
<sequence length="967" mass="111358">MASSLSDEEFTRMQTQLIELRTLNYELEANCQRQQAELDQLQEKYTNVEKELQKSTKIINKSKNRKEYQVLLEENENLQRQFQTQEENFKLQNQTLLEEISKLNDDNEKLQKQVTAKDGGQDSGAEAEIRRLRAENAALQKSLTNSQQKYENELLQLHEKLSDPDTNDNCHSSAIQNDLTSSLEDSSENGERESETEQKLKSGGQLENTEHRFHEILNRELSVFCEKMCSSRTADVSNEQETNDRHDVAEAYESNSEKSDVNGEKDSNETGDNASTVDNVLKLGGRGFLNEVDNLKRKLAETFIPLLSSNEDFLSRQAVIRSPPRERRQEVEIRNIALEKQVKEMAGLQLQLDTEREEKRLLQEQLQEAETSSKQEISRLEQELAKLTEKIKRKQESYVQLQEEKEKLYSENKKSLEDLKASKQQEIEILTQQMAKLQDTLNEANQRYMEFKGEAEGKINGLEETMAAQQNQASSSAEETEQIVAGLRYLCFHVRLINEESLKAEKERSEQSLAALQAEREREMEVLQEERQKETEEFQSQITTLQDEIDGKSQEMSKLHQELKDKESFSAQCLLRTESAMEILSEITISAFLFSDSSSHPSRSELDSPEFRKELSELREHLTGEKKLRKELEETQQKLEESKSKLQSAEGKSGWFERRLTETEESLKAEKERSEQSLAALQAEREREMEVLQEERQKETEEFQSQITTLQDEIDGKSQEMSKLHQELKDKEVENRIAGKKGDQLVKDLKRQLKLERKRAEQLQQKLQDALSENRVKPAFEDLFSPVRENQRRNSGDSSSHPSRSELDSPEFRPPSPAASTVSMLNDDTTDLIERLADVQQEKWLLEEKVHHLEENAAALAEDLIQKSAIIQAYAMETKIGPVAESPKSSPASISALKEKIKSPFGKGKAENTRKIQLMLEETLTKNVQLQRDVDAMSKELQRLKQQEAPKPEEEMQQPEANQPEVN</sequence>
<name>A0ABN8MJ65_9CNID</name>
<dbReference type="PANTHER" id="PTHR18978">
    <property type="entry name" value="GRIP-1 ASSOCIATED PROTEIN 1"/>
    <property type="match status" value="1"/>
</dbReference>
<feature type="compositionally biased region" description="Basic and acidic residues" evidence="2">
    <location>
        <begin position="242"/>
        <end position="268"/>
    </location>
</feature>
<feature type="coiled-coil region" evidence="1">
    <location>
        <begin position="24"/>
        <end position="160"/>
    </location>
</feature>
<proteinExistence type="predicted"/>
<dbReference type="InterPro" id="IPR026204">
    <property type="entry name" value="GRIPAP1"/>
</dbReference>
<keyword evidence="4" id="KW-1185">Reference proteome</keyword>
<feature type="compositionally biased region" description="Basic and acidic residues" evidence="2">
    <location>
        <begin position="655"/>
        <end position="675"/>
    </location>
</feature>
<feature type="coiled-coil region" evidence="1">
    <location>
        <begin position="338"/>
        <end position="562"/>
    </location>
</feature>
<feature type="compositionally biased region" description="Basic and acidic residues" evidence="2">
    <location>
        <begin position="683"/>
        <end position="701"/>
    </location>
</feature>
<reference evidence="3 4" key="1">
    <citation type="submission" date="2022-05" db="EMBL/GenBank/DDBJ databases">
        <authorList>
            <consortium name="Genoscope - CEA"/>
            <person name="William W."/>
        </authorList>
    </citation>
    <scope>NUCLEOTIDE SEQUENCE [LARGE SCALE GENOMIC DNA]</scope>
</reference>
<gene>
    <name evidence="3" type="ORF">PEVE_00036718</name>
</gene>
<accession>A0ABN8MJ65</accession>
<feature type="compositionally biased region" description="Polar residues" evidence="2">
    <location>
        <begin position="167"/>
        <end position="184"/>
    </location>
</feature>
<keyword evidence="1" id="KW-0175">Coiled coil</keyword>
<dbReference type="Proteomes" id="UP001159427">
    <property type="component" value="Unassembled WGS sequence"/>
</dbReference>
<feature type="region of interest" description="Disordered" evidence="2">
    <location>
        <begin position="161"/>
        <end position="207"/>
    </location>
</feature>
<feature type="region of interest" description="Disordered" evidence="2">
    <location>
        <begin position="935"/>
        <end position="967"/>
    </location>
</feature>
<dbReference type="EMBL" id="CALNXI010000590">
    <property type="protein sequence ID" value="CAH3029750.1"/>
    <property type="molecule type" value="Genomic_DNA"/>
</dbReference>
<evidence type="ECO:0000313" key="4">
    <source>
        <dbReference type="Proteomes" id="UP001159427"/>
    </source>
</evidence>
<protein>
    <recommendedName>
        <fullName evidence="5">GRIP1-associated protein 1</fullName>
    </recommendedName>
</protein>
<feature type="region of interest" description="Disordered" evidence="2">
    <location>
        <begin position="232"/>
        <end position="278"/>
    </location>
</feature>
<evidence type="ECO:0000313" key="3">
    <source>
        <dbReference type="EMBL" id="CAH3029750.1"/>
    </source>
</evidence>